<proteinExistence type="predicted"/>
<dbReference type="RefSeq" id="WP_213118011.1">
    <property type="nucleotide sequence ID" value="NZ_JAGYPE020000036.1"/>
</dbReference>
<organism evidence="2">
    <name type="scientific">Neobacillus citreus</name>
    <dbReference type="NCBI Taxonomy" id="2833578"/>
    <lineage>
        <taxon>Bacteria</taxon>
        <taxon>Bacillati</taxon>
        <taxon>Bacillota</taxon>
        <taxon>Bacilli</taxon>
        <taxon>Bacillales</taxon>
        <taxon>Bacillaceae</taxon>
        <taxon>Neobacillus</taxon>
    </lineage>
</organism>
<dbReference type="Proteomes" id="UP000677265">
    <property type="component" value="Unassembled WGS sequence"/>
</dbReference>
<gene>
    <name evidence="3" type="ORF">KHB02_018020</name>
    <name evidence="2" type="ORF">KHB02_43415</name>
</gene>
<sequence length="61" mass="7292">MGAHEEEYVHNLEQLLETLIKMVGKANQKVDSLQLRVSQLEWLIKEQQQEKRERSPIRIYS</sequence>
<reference evidence="2" key="1">
    <citation type="submission" date="2021-05" db="EMBL/GenBank/DDBJ databases">
        <title>Novel Bacillus species.</title>
        <authorList>
            <person name="Liu G."/>
        </authorList>
    </citation>
    <scope>NUCLEOTIDE SEQUENCE</scope>
    <source>
        <strain evidence="2 4">FJAT-50051</strain>
    </source>
</reference>
<name>A0A942T8F8_9BACI</name>
<dbReference type="AlphaFoldDB" id="A0A942T8F8"/>
<evidence type="ECO:0000313" key="2">
    <source>
        <dbReference type="EMBL" id="MBS4188232.1"/>
    </source>
</evidence>
<evidence type="ECO:0000313" key="4">
    <source>
        <dbReference type="Proteomes" id="UP000677265"/>
    </source>
</evidence>
<accession>A0A942T8F8</accession>
<protein>
    <submittedName>
        <fullName evidence="2">Uncharacterized protein</fullName>
    </submittedName>
</protein>
<evidence type="ECO:0000313" key="3">
    <source>
        <dbReference type="EMBL" id="MCH6267421.1"/>
    </source>
</evidence>
<keyword evidence="4" id="KW-1185">Reference proteome</keyword>
<evidence type="ECO:0000256" key="1">
    <source>
        <dbReference type="SAM" id="Coils"/>
    </source>
</evidence>
<dbReference type="EMBL" id="JAGYPE020000036">
    <property type="protein sequence ID" value="MCH6267421.1"/>
    <property type="molecule type" value="Genomic_DNA"/>
</dbReference>
<feature type="coiled-coil region" evidence="1">
    <location>
        <begin position="9"/>
        <end position="50"/>
    </location>
</feature>
<keyword evidence="1" id="KW-0175">Coiled coil</keyword>
<dbReference type="EMBL" id="JAGYPE010000010">
    <property type="protein sequence ID" value="MBS4188232.1"/>
    <property type="molecule type" value="Genomic_DNA"/>
</dbReference>
<comment type="caution">
    <text evidence="2">The sequence shown here is derived from an EMBL/GenBank/DDBJ whole genome shotgun (WGS) entry which is preliminary data.</text>
</comment>